<dbReference type="InterPro" id="IPR051718">
    <property type="entry name" value="ARF_GTPase-activating"/>
</dbReference>
<dbReference type="SUPFAM" id="SSF57863">
    <property type="entry name" value="ArfGap/RecO-like zinc finger"/>
    <property type="match status" value="1"/>
</dbReference>
<dbReference type="InterPro" id="IPR038508">
    <property type="entry name" value="ArfGAP_dom_sf"/>
</dbReference>
<evidence type="ECO:0000256" key="4">
    <source>
        <dbReference type="ARBA" id="ARBA00022833"/>
    </source>
</evidence>
<keyword evidence="1" id="KW-0343">GTPase activation</keyword>
<evidence type="ECO:0000256" key="2">
    <source>
        <dbReference type="ARBA" id="ARBA00022723"/>
    </source>
</evidence>
<evidence type="ECO:0000313" key="8">
    <source>
        <dbReference type="Proteomes" id="UP001432027"/>
    </source>
</evidence>
<dbReference type="PANTHER" id="PTHR45705:SF1">
    <property type="entry name" value="FI20236P1"/>
    <property type="match status" value="1"/>
</dbReference>
<dbReference type="AlphaFoldDB" id="A0AAV5TCS9"/>
<comment type="caution">
    <text evidence="7">The sequence shown here is derived from an EMBL/GenBank/DDBJ whole genome shotgun (WGS) entry which is preliminary data.</text>
</comment>
<keyword evidence="8" id="KW-1185">Reference proteome</keyword>
<gene>
    <name evidence="7" type="ORF">PENTCL1PPCAC_12400</name>
</gene>
<keyword evidence="3 5" id="KW-0863">Zinc-finger</keyword>
<dbReference type="Proteomes" id="UP001432027">
    <property type="component" value="Unassembled WGS sequence"/>
</dbReference>
<evidence type="ECO:0000256" key="5">
    <source>
        <dbReference type="PROSITE-ProRule" id="PRU00288"/>
    </source>
</evidence>
<dbReference type="PROSITE" id="PS50115">
    <property type="entry name" value="ARFGAP"/>
    <property type="match status" value="1"/>
</dbReference>
<dbReference type="FunFam" id="1.10.220.150:FF:000009">
    <property type="entry name" value="stromal membrane-associated protein 1 isoform X1"/>
    <property type="match status" value="1"/>
</dbReference>
<dbReference type="Gene3D" id="1.10.220.150">
    <property type="entry name" value="Arf GTPase activating protein"/>
    <property type="match status" value="1"/>
</dbReference>
<dbReference type="EMBL" id="BTSX01000003">
    <property type="protein sequence ID" value="GMS90225.1"/>
    <property type="molecule type" value="Genomic_DNA"/>
</dbReference>
<dbReference type="GO" id="GO:0005096">
    <property type="term" value="F:GTPase activator activity"/>
    <property type="evidence" value="ECO:0007669"/>
    <property type="project" value="UniProtKB-KW"/>
</dbReference>
<evidence type="ECO:0000256" key="3">
    <source>
        <dbReference type="ARBA" id="ARBA00022771"/>
    </source>
</evidence>
<proteinExistence type="predicted"/>
<dbReference type="GO" id="GO:0008270">
    <property type="term" value="F:zinc ion binding"/>
    <property type="evidence" value="ECO:0007669"/>
    <property type="project" value="UniProtKB-KW"/>
</dbReference>
<name>A0AAV5TCS9_9BILA</name>
<keyword evidence="2" id="KW-0479">Metal-binding</keyword>
<dbReference type="PRINTS" id="PR00405">
    <property type="entry name" value="REVINTRACTNG"/>
</dbReference>
<protein>
    <recommendedName>
        <fullName evidence="6">Arf-GAP domain-containing protein</fullName>
    </recommendedName>
</protein>
<dbReference type="InterPro" id="IPR037278">
    <property type="entry name" value="ARFGAP/RecO"/>
</dbReference>
<evidence type="ECO:0000313" key="7">
    <source>
        <dbReference type="EMBL" id="GMS90225.1"/>
    </source>
</evidence>
<dbReference type="SMART" id="SM00105">
    <property type="entry name" value="ArfGap"/>
    <property type="match status" value="1"/>
</dbReference>
<keyword evidence="4" id="KW-0862">Zinc</keyword>
<reference evidence="7" key="1">
    <citation type="submission" date="2023-10" db="EMBL/GenBank/DDBJ databases">
        <title>Genome assembly of Pristionchus species.</title>
        <authorList>
            <person name="Yoshida K."/>
            <person name="Sommer R.J."/>
        </authorList>
    </citation>
    <scope>NUCLEOTIDE SEQUENCE</scope>
    <source>
        <strain evidence="7">RS0144</strain>
    </source>
</reference>
<dbReference type="GO" id="GO:0005737">
    <property type="term" value="C:cytoplasm"/>
    <property type="evidence" value="ECO:0007669"/>
    <property type="project" value="TreeGrafter"/>
</dbReference>
<evidence type="ECO:0000259" key="6">
    <source>
        <dbReference type="PROSITE" id="PS50115"/>
    </source>
</evidence>
<evidence type="ECO:0000256" key="1">
    <source>
        <dbReference type="ARBA" id="ARBA00022468"/>
    </source>
</evidence>
<organism evidence="7 8">
    <name type="scientific">Pristionchus entomophagus</name>
    <dbReference type="NCBI Taxonomy" id="358040"/>
    <lineage>
        <taxon>Eukaryota</taxon>
        <taxon>Metazoa</taxon>
        <taxon>Ecdysozoa</taxon>
        <taxon>Nematoda</taxon>
        <taxon>Chromadorea</taxon>
        <taxon>Rhabditida</taxon>
        <taxon>Rhabditina</taxon>
        <taxon>Diplogasteromorpha</taxon>
        <taxon>Diplogasteroidea</taxon>
        <taxon>Neodiplogasteridae</taxon>
        <taxon>Pristionchus</taxon>
    </lineage>
</organism>
<dbReference type="PANTHER" id="PTHR45705">
    <property type="entry name" value="FI20236P1"/>
    <property type="match status" value="1"/>
</dbReference>
<dbReference type="Pfam" id="PF01412">
    <property type="entry name" value="ArfGap"/>
    <property type="match status" value="1"/>
</dbReference>
<dbReference type="CDD" id="cd08204">
    <property type="entry name" value="ArfGap"/>
    <property type="match status" value="1"/>
</dbReference>
<dbReference type="InterPro" id="IPR001164">
    <property type="entry name" value="ArfGAP_dom"/>
</dbReference>
<feature type="domain" description="Arf-GAP" evidence="6">
    <location>
        <begin position="11"/>
        <end position="123"/>
    </location>
</feature>
<sequence length="422" mass="44539">MSASGTEMALEARIKALLALEENRKCVDCGSRSPRWASYSLGVFMCLQCAGVHRALGVHISRVKSADFDRWTEDQVRAMEAVGNARGREEYGPSYAEANSTTYPPDAHALESFIRSKYVRRLYARGGFGASFNPIEAAAATGAEWKPQLMQQTDEDLWSEYREPEIDTTSKIRIDWPRKPAVTAAAAAPPKAQKEPSLIDLFEPAPVVQQPVAAVAAPFNPFFADFATAPTVAAAADAADPFDMTAAVAAPSQLQQPQFAVFPPQQLQLKQQPQPSFDDDFGDFVAAAAAKNKTTAAAVQQLQSSSLFGDNSENVPPLPPKDYNPFASTELPPALPARDYGVPSGAPSSCSGVNSALAGLFSGANLDNLVPTAATQAPAASRISNADILALYGTRAGGGSAPLSPMVPTFAANFGGPGASWA</sequence>
<accession>A0AAV5TCS9</accession>